<dbReference type="EMBL" id="VSSQ01039630">
    <property type="protein sequence ID" value="MPM92727.1"/>
    <property type="molecule type" value="Genomic_DNA"/>
</dbReference>
<dbReference type="GO" id="GO:0022857">
    <property type="term" value="F:transmembrane transporter activity"/>
    <property type="evidence" value="ECO:0007669"/>
    <property type="project" value="InterPro"/>
</dbReference>
<dbReference type="InterPro" id="IPR011701">
    <property type="entry name" value="MFS"/>
</dbReference>
<dbReference type="Gene3D" id="1.20.1250.20">
    <property type="entry name" value="MFS general substrate transporter like domains"/>
    <property type="match status" value="1"/>
</dbReference>
<feature type="transmembrane region" description="Helical" evidence="7">
    <location>
        <begin position="287"/>
        <end position="306"/>
    </location>
</feature>
<dbReference type="SUPFAM" id="SSF103473">
    <property type="entry name" value="MFS general substrate transporter"/>
    <property type="match status" value="1"/>
</dbReference>
<evidence type="ECO:0000256" key="4">
    <source>
        <dbReference type="ARBA" id="ARBA00022692"/>
    </source>
</evidence>
<feature type="domain" description="Major facilitator superfamily (MFS) profile" evidence="8">
    <location>
        <begin position="1"/>
        <end position="313"/>
    </location>
</feature>
<organism evidence="9">
    <name type="scientific">bioreactor metagenome</name>
    <dbReference type="NCBI Taxonomy" id="1076179"/>
    <lineage>
        <taxon>unclassified sequences</taxon>
        <taxon>metagenomes</taxon>
        <taxon>ecological metagenomes</taxon>
    </lineage>
</organism>
<keyword evidence="5 7" id="KW-1133">Transmembrane helix</keyword>
<reference evidence="9" key="1">
    <citation type="submission" date="2019-08" db="EMBL/GenBank/DDBJ databases">
        <authorList>
            <person name="Kucharzyk K."/>
            <person name="Murdoch R.W."/>
            <person name="Higgins S."/>
            <person name="Loffler F."/>
        </authorList>
    </citation>
    <scope>NUCLEOTIDE SEQUENCE</scope>
</reference>
<evidence type="ECO:0000256" key="3">
    <source>
        <dbReference type="ARBA" id="ARBA00022475"/>
    </source>
</evidence>
<comment type="caution">
    <text evidence="9">The sequence shown here is derived from an EMBL/GenBank/DDBJ whole genome shotgun (WGS) entry which is preliminary data.</text>
</comment>
<dbReference type="AlphaFoldDB" id="A0A645DTP7"/>
<dbReference type="InterPro" id="IPR020846">
    <property type="entry name" value="MFS_dom"/>
</dbReference>
<proteinExistence type="predicted"/>
<evidence type="ECO:0000256" key="2">
    <source>
        <dbReference type="ARBA" id="ARBA00022448"/>
    </source>
</evidence>
<comment type="subcellular location">
    <subcellularLocation>
        <location evidence="1">Cell membrane</location>
        <topology evidence="1">Multi-pass membrane protein</topology>
    </subcellularLocation>
</comment>
<accession>A0A645DTP7</accession>
<protein>
    <submittedName>
        <fullName evidence="9">Riboflavin transporter RibZ</fullName>
    </submittedName>
</protein>
<keyword evidence="4 7" id="KW-0812">Transmembrane</keyword>
<dbReference type="CDD" id="cd17321">
    <property type="entry name" value="MFS_MMR_MDR_like"/>
    <property type="match status" value="1"/>
</dbReference>
<feature type="transmembrane region" description="Helical" evidence="7">
    <location>
        <begin position="111"/>
        <end position="134"/>
    </location>
</feature>
<evidence type="ECO:0000256" key="1">
    <source>
        <dbReference type="ARBA" id="ARBA00004651"/>
    </source>
</evidence>
<dbReference type="PROSITE" id="PS50850">
    <property type="entry name" value="MFS"/>
    <property type="match status" value="1"/>
</dbReference>
<dbReference type="GO" id="GO:0005886">
    <property type="term" value="C:plasma membrane"/>
    <property type="evidence" value="ECO:0007669"/>
    <property type="project" value="UniProtKB-SubCell"/>
</dbReference>
<name>A0A645DTP7_9ZZZZ</name>
<keyword evidence="6 7" id="KW-0472">Membrane</keyword>
<sequence length="315" mass="33831">MLLGIASWRSIFFINLPIGIIGYWAAQIILPPDQPHKGTETFDTFGAVFFSTGMILILLALNNGQDWGWGSFPVLISLFVGITLLVSFFVTENRVNHPMIDLTLFKNRPFLIGNLSGFLSFTAIFSNIMLMPFYLQHILNFSPSKVGLLMTAFPLIMAITAPISGRVSDRIGPIALTTTGLTLISLGLLYLSTLTSTSTALQVVPGPILMGLGSGLFQSPNNSSVMSSVPKPKLGVAGGINALVRNVGMVVGIALSVTLFENRQAALLKGIPNPDALQQTTAFMTSYHTVLYVGASVAFFAALISLNRKGYARAK</sequence>
<keyword evidence="3" id="KW-1003">Cell membrane</keyword>
<dbReference type="PANTHER" id="PTHR42718">
    <property type="entry name" value="MAJOR FACILITATOR SUPERFAMILY MULTIDRUG TRANSPORTER MFSC"/>
    <property type="match status" value="1"/>
</dbReference>
<evidence type="ECO:0000259" key="8">
    <source>
        <dbReference type="PROSITE" id="PS50850"/>
    </source>
</evidence>
<feature type="transmembrane region" description="Helical" evidence="7">
    <location>
        <begin position="42"/>
        <end position="61"/>
    </location>
</feature>
<dbReference type="Pfam" id="PF07690">
    <property type="entry name" value="MFS_1"/>
    <property type="match status" value="1"/>
</dbReference>
<evidence type="ECO:0000256" key="7">
    <source>
        <dbReference type="SAM" id="Phobius"/>
    </source>
</evidence>
<keyword evidence="2" id="KW-0813">Transport</keyword>
<evidence type="ECO:0000256" key="6">
    <source>
        <dbReference type="ARBA" id="ARBA00023136"/>
    </source>
</evidence>
<feature type="transmembrane region" description="Helical" evidence="7">
    <location>
        <begin position="67"/>
        <end position="90"/>
    </location>
</feature>
<evidence type="ECO:0000313" key="9">
    <source>
        <dbReference type="EMBL" id="MPM92727.1"/>
    </source>
</evidence>
<feature type="transmembrane region" description="Helical" evidence="7">
    <location>
        <begin position="238"/>
        <end position="260"/>
    </location>
</feature>
<dbReference type="PANTHER" id="PTHR42718:SF46">
    <property type="entry name" value="BLR6921 PROTEIN"/>
    <property type="match status" value="1"/>
</dbReference>
<feature type="transmembrane region" description="Helical" evidence="7">
    <location>
        <begin position="171"/>
        <end position="193"/>
    </location>
</feature>
<gene>
    <name evidence="9" type="primary">ribZ_14</name>
    <name evidence="9" type="ORF">SDC9_139863</name>
</gene>
<feature type="transmembrane region" description="Helical" evidence="7">
    <location>
        <begin position="146"/>
        <end position="164"/>
    </location>
</feature>
<dbReference type="InterPro" id="IPR036259">
    <property type="entry name" value="MFS_trans_sf"/>
</dbReference>
<feature type="transmembrane region" description="Helical" evidence="7">
    <location>
        <begin position="12"/>
        <end position="30"/>
    </location>
</feature>
<evidence type="ECO:0000256" key="5">
    <source>
        <dbReference type="ARBA" id="ARBA00022989"/>
    </source>
</evidence>